<evidence type="ECO:0008006" key="4">
    <source>
        <dbReference type="Google" id="ProtNLM"/>
    </source>
</evidence>
<evidence type="ECO:0000313" key="3">
    <source>
        <dbReference type="Proteomes" id="UP001642464"/>
    </source>
</evidence>
<keyword evidence="3" id="KW-1185">Reference proteome</keyword>
<accession>A0ABP0HZ43</accession>
<dbReference type="EMBL" id="CAXAMM010002125">
    <property type="protein sequence ID" value="CAK8994881.1"/>
    <property type="molecule type" value="Genomic_DNA"/>
</dbReference>
<feature type="region of interest" description="Disordered" evidence="1">
    <location>
        <begin position="657"/>
        <end position="737"/>
    </location>
</feature>
<evidence type="ECO:0000313" key="2">
    <source>
        <dbReference type="EMBL" id="CAK8994881.1"/>
    </source>
</evidence>
<comment type="caution">
    <text evidence="2">The sequence shown here is derived from an EMBL/GenBank/DDBJ whole genome shotgun (WGS) entry which is preliminary data.</text>
</comment>
<name>A0ABP0HZ43_9DINO</name>
<reference evidence="2 3" key="1">
    <citation type="submission" date="2024-02" db="EMBL/GenBank/DDBJ databases">
        <authorList>
            <person name="Chen Y."/>
            <person name="Shah S."/>
            <person name="Dougan E. K."/>
            <person name="Thang M."/>
            <person name="Chan C."/>
        </authorList>
    </citation>
    <scope>NUCLEOTIDE SEQUENCE [LARGE SCALE GENOMIC DNA]</scope>
</reference>
<sequence>MIWSLLQTDEKKELLQLGQTDIGTPESQQALVAQDLAVQIGAESAADPLRKALVASGRRVLKDKEKVESTLNLKVGRRLWRSVAVLKPGAKKGGRPSKVNDPELRQKVREFLLSNSTVTAHFMRVKHEMVSVRSLCRSKRRLWKLNVDMQKAMSLSVWLRRLKVHHPQFRKFKKKVDMCPICHKYDKLVAPKISKGVERALHGVKAVQPSYFEPMRVHWENMQKIGRADPDGEASLQYVKGARQFIDNAMAARLRERTANRTAEELANLFQLREAELVALTQLKELQSTLEVCEHHFHSVQRQHICREQWEEEMPEDSVLIQMDYAENLTIPLGPTEEQTWFWATSRLSLSTLGIYVRYNRGSAQVRRYFHYISQILDHTALHAATALLDIWKRLALDPAYKHVHIWTDCGPHYRAYAFVGAGIQLLKQYGHLSNVFFHYFTEHHGKGRNDGQFGLQRRWIQDYAMRKTISTVEDLLAALKEGAAETMRSDPPPAGPEYNINHFRPEFPKTFLYLDAASADLKIEYTYCVGLKRISGPAFQVRLKNFIYSDRCFQAELGISGGTARCIEKVPAADDWRLSYRQEKPETDPLPEPLLQRRLEHQKPAKTFLASRKSDTGSRLLKQEQQQAQHTEPPGPAAARVGTAGSRVAFVWQAQYTEPPGPPAASVGAAGPRAQYTEPSGERVGAAGPRVPSVWQAQYTEPSGGAAERVGAATQPKPKNEKVQMEASSSCRMLGA</sequence>
<protein>
    <recommendedName>
        <fullName evidence="4">Integrase catalytic domain-containing protein</fullName>
    </recommendedName>
</protein>
<organism evidence="2 3">
    <name type="scientific">Durusdinium trenchii</name>
    <dbReference type="NCBI Taxonomy" id="1381693"/>
    <lineage>
        <taxon>Eukaryota</taxon>
        <taxon>Sar</taxon>
        <taxon>Alveolata</taxon>
        <taxon>Dinophyceae</taxon>
        <taxon>Suessiales</taxon>
        <taxon>Symbiodiniaceae</taxon>
        <taxon>Durusdinium</taxon>
    </lineage>
</organism>
<feature type="compositionally biased region" description="Low complexity" evidence="1">
    <location>
        <begin position="665"/>
        <end position="675"/>
    </location>
</feature>
<feature type="region of interest" description="Disordered" evidence="1">
    <location>
        <begin position="609"/>
        <end position="642"/>
    </location>
</feature>
<feature type="compositionally biased region" description="Polar residues" evidence="1">
    <location>
        <begin position="727"/>
        <end position="737"/>
    </location>
</feature>
<proteinExistence type="predicted"/>
<gene>
    <name evidence="2" type="ORF">SCF082_LOCUS4119</name>
</gene>
<evidence type="ECO:0000256" key="1">
    <source>
        <dbReference type="SAM" id="MobiDB-lite"/>
    </source>
</evidence>
<dbReference type="Proteomes" id="UP001642464">
    <property type="component" value="Unassembled WGS sequence"/>
</dbReference>